<reference evidence="5 6" key="1">
    <citation type="submission" date="2020-08" db="EMBL/GenBank/DDBJ databases">
        <title>Genomic Encyclopedia of Archaeal and Bacterial Type Strains, Phase II (KMG-II): from individual species to whole genera.</title>
        <authorList>
            <person name="Goeker M."/>
        </authorList>
    </citation>
    <scope>NUCLEOTIDE SEQUENCE [LARGE SCALE GENOMIC DNA]</scope>
    <source>
        <strain evidence="5 6">DSM 43850</strain>
    </source>
</reference>
<keyword evidence="6" id="KW-1185">Reference proteome</keyword>
<dbReference type="PANTHER" id="PTHR46796">
    <property type="entry name" value="HTH-TYPE TRANSCRIPTIONAL ACTIVATOR RHAS-RELATED"/>
    <property type="match status" value="1"/>
</dbReference>
<keyword evidence="2" id="KW-0238">DNA-binding</keyword>
<evidence type="ECO:0000259" key="4">
    <source>
        <dbReference type="PROSITE" id="PS01124"/>
    </source>
</evidence>
<evidence type="ECO:0000313" key="5">
    <source>
        <dbReference type="EMBL" id="MBA8923825.1"/>
    </source>
</evidence>
<dbReference type="InterPro" id="IPR018060">
    <property type="entry name" value="HTH_AraC"/>
</dbReference>
<evidence type="ECO:0000256" key="2">
    <source>
        <dbReference type="ARBA" id="ARBA00023125"/>
    </source>
</evidence>
<proteinExistence type="predicted"/>
<comment type="caution">
    <text evidence="5">The sequence shown here is derived from an EMBL/GenBank/DDBJ whole genome shotgun (WGS) entry which is preliminary data.</text>
</comment>
<dbReference type="InterPro" id="IPR018062">
    <property type="entry name" value="HTH_AraC-typ_CS"/>
</dbReference>
<dbReference type="InterPro" id="IPR009057">
    <property type="entry name" value="Homeodomain-like_sf"/>
</dbReference>
<organism evidence="5 6">
    <name type="scientific">Kutzneria viridogrisea</name>
    <dbReference type="NCBI Taxonomy" id="47990"/>
    <lineage>
        <taxon>Bacteria</taxon>
        <taxon>Bacillati</taxon>
        <taxon>Actinomycetota</taxon>
        <taxon>Actinomycetes</taxon>
        <taxon>Pseudonocardiales</taxon>
        <taxon>Pseudonocardiaceae</taxon>
        <taxon>Kutzneria</taxon>
    </lineage>
</organism>
<dbReference type="Pfam" id="PF12833">
    <property type="entry name" value="HTH_18"/>
    <property type="match status" value="1"/>
</dbReference>
<evidence type="ECO:0000256" key="3">
    <source>
        <dbReference type="ARBA" id="ARBA00023163"/>
    </source>
</evidence>
<sequence>MNTSERAVARAIEYMFSNLREEVTVEDMARAAMFSKFHFTRLFRRVTGASPGRFLTAVRLQEAKRLLLSTPMSVIQVSRLVGYASVGTFGAKFSKSVGVPPSIYRRCVHRVPLSAVNSGNGQLGTSERTA</sequence>
<dbReference type="RefSeq" id="WP_182836396.1">
    <property type="nucleotide sequence ID" value="NZ_BAAABQ010000065.1"/>
</dbReference>
<dbReference type="Gene3D" id="1.10.10.60">
    <property type="entry name" value="Homeodomain-like"/>
    <property type="match status" value="2"/>
</dbReference>
<dbReference type="InterPro" id="IPR050204">
    <property type="entry name" value="AraC_XylS_family_regulators"/>
</dbReference>
<evidence type="ECO:0000256" key="1">
    <source>
        <dbReference type="ARBA" id="ARBA00023015"/>
    </source>
</evidence>
<keyword evidence="1" id="KW-0805">Transcription regulation</keyword>
<dbReference type="PROSITE" id="PS01124">
    <property type="entry name" value="HTH_ARAC_FAMILY_2"/>
    <property type="match status" value="1"/>
</dbReference>
<dbReference type="PROSITE" id="PS00041">
    <property type="entry name" value="HTH_ARAC_FAMILY_1"/>
    <property type="match status" value="1"/>
</dbReference>
<protein>
    <submittedName>
        <fullName evidence="5">Transcriptional regulator GlxA family with amidase domain</fullName>
    </submittedName>
</protein>
<evidence type="ECO:0000313" key="6">
    <source>
        <dbReference type="Proteomes" id="UP000517916"/>
    </source>
</evidence>
<dbReference type="SMART" id="SM00342">
    <property type="entry name" value="HTH_ARAC"/>
    <property type="match status" value="1"/>
</dbReference>
<name>A0ABR6BAE1_9PSEU</name>
<accession>A0ABR6BAE1</accession>
<feature type="domain" description="HTH araC/xylS-type" evidence="4">
    <location>
        <begin position="9"/>
        <end position="107"/>
    </location>
</feature>
<dbReference type="SUPFAM" id="SSF46689">
    <property type="entry name" value="Homeodomain-like"/>
    <property type="match status" value="2"/>
</dbReference>
<dbReference type="EMBL" id="JACJID010000001">
    <property type="protein sequence ID" value="MBA8923825.1"/>
    <property type="molecule type" value="Genomic_DNA"/>
</dbReference>
<keyword evidence="3" id="KW-0804">Transcription</keyword>
<gene>
    <name evidence="5" type="ORF">BC739_001022</name>
</gene>
<dbReference type="Proteomes" id="UP000517916">
    <property type="component" value="Unassembled WGS sequence"/>
</dbReference>